<dbReference type="EMBL" id="WJXB01000002">
    <property type="protein sequence ID" value="MRN52326.1"/>
    <property type="molecule type" value="Genomic_DNA"/>
</dbReference>
<proteinExistence type="predicted"/>
<dbReference type="RefSeq" id="WP_154117362.1">
    <property type="nucleotide sequence ID" value="NZ_WJXB01000002.1"/>
</dbReference>
<dbReference type="AlphaFoldDB" id="A0A7X2L1I0"/>
<evidence type="ECO:0000256" key="1">
    <source>
        <dbReference type="SAM" id="SignalP"/>
    </source>
</evidence>
<feature type="signal peptide" evidence="1">
    <location>
        <begin position="1"/>
        <end position="25"/>
    </location>
</feature>
<protein>
    <submittedName>
        <fullName evidence="2">Uncharacterized protein</fullName>
    </submittedName>
</protein>
<feature type="chain" id="PRO_5031365843" evidence="1">
    <location>
        <begin position="26"/>
        <end position="131"/>
    </location>
</feature>
<reference evidence="2 3" key="1">
    <citation type="submission" date="2019-11" db="EMBL/GenBank/DDBJ databases">
        <title>Paenibacillus monticola sp. nov., a novel PGPR strain isolated from mountain sample in China.</title>
        <authorList>
            <person name="Zhao Q."/>
            <person name="Li H.-P."/>
            <person name="Zhang J.-L."/>
        </authorList>
    </citation>
    <scope>NUCLEOTIDE SEQUENCE [LARGE SCALE GENOMIC DNA]</scope>
    <source>
        <strain evidence="2 3">LC-T2</strain>
    </source>
</reference>
<gene>
    <name evidence="2" type="ORF">GJB61_04875</name>
</gene>
<dbReference type="Proteomes" id="UP000463051">
    <property type="component" value="Unassembled WGS sequence"/>
</dbReference>
<organism evidence="2 3">
    <name type="scientific">Paenibacillus monticola</name>
    <dbReference type="NCBI Taxonomy" id="2666075"/>
    <lineage>
        <taxon>Bacteria</taxon>
        <taxon>Bacillati</taxon>
        <taxon>Bacillota</taxon>
        <taxon>Bacilli</taxon>
        <taxon>Bacillales</taxon>
        <taxon>Paenibacillaceae</taxon>
        <taxon>Paenibacillus</taxon>
    </lineage>
</organism>
<accession>A0A7X2L1I0</accession>
<evidence type="ECO:0000313" key="2">
    <source>
        <dbReference type="EMBL" id="MRN52326.1"/>
    </source>
</evidence>
<keyword evidence="1" id="KW-0732">Signal</keyword>
<keyword evidence="3" id="KW-1185">Reference proteome</keyword>
<sequence>MKKMSTLAFIMIMGISMMFGLTASANPAIVSYGGNYTRTIAEGETAYSFILPNAKTTGTSVKLSTSAVNSLQIHYYWSYNNTTIDLGTSTVSGTYYNGGSGYYQPGTLVTVVERVSGSTTITPLSFTISFN</sequence>
<evidence type="ECO:0000313" key="3">
    <source>
        <dbReference type="Proteomes" id="UP000463051"/>
    </source>
</evidence>
<name>A0A7X2L1I0_9BACL</name>
<comment type="caution">
    <text evidence="2">The sequence shown here is derived from an EMBL/GenBank/DDBJ whole genome shotgun (WGS) entry which is preliminary data.</text>
</comment>